<name>A0A6I4SJZ0_9SPHN</name>
<dbReference type="InterPro" id="IPR043760">
    <property type="entry name" value="PycTM_dom"/>
</dbReference>
<evidence type="ECO:0000256" key="8">
    <source>
        <dbReference type="SAM" id="Phobius"/>
    </source>
</evidence>
<evidence type="ECO:0000313" key="11">
    <source>
        <dbReference type="Proteomes" id="UP000468943"/>
    </source>
</evidence>
<evidence type="ECO:0000256" key="4">
    <source>
        <dbReference type="ARBA" id="ARBA00022741"/>
    </source>
</evidence>
<proteinExistence type="predicted"/>
<organism evidence="10 11">
    <name type="scientific">Pontixanthobacter gangjinensis</name>
    <dbReference type="NCBI Taxonomy" id="1028742"/>
    <lineage>
        <taxon>Bacteria</taxon>
        <taxon>Pseudomonadati</taxon>
        <taxon>Pseudomonadota</taxon>
        <taxon>Alphaproteobacteria</taxon>
        <taxon>Sphingomonadales</taxon>
        <taxon>Erythrobacteraceae</taxon>
        <taxon>Pontixanthobacter</taxon>
    </lineage>
</organism>
<feature type="domain" description="Pycsar effector protein" evidence="9">
    <location>
        <begin position="34"/>
        <end position="182"/>
    </location>
</feature>
<feature type="transmembrane region" description="Helical" evidence="8">
    <location>
        <begin position="166"/>
        <end position="184"/>
    </location>
</feature>
<sequence>MTDNIQGASAETEATAIKTTPESPIYSAHAVHMARTAQVNTLTLSQMADQKASILMGATFLVFSLSISRSLGGEVPYSMMVLAVFSFLSSLCAVMAVLPSVRKPKDTGPIPNKLFFGHFAELDEEEWVASILEEMRSDERIFRTMMHDIYQNGQVLARRKYHFLGLAYRIFIGGLFVTLIVFLSESLAR</sequence>
<keyword evidence="7 8" id="KW-0472">Membrane</keyword>
<accession>A0A6I4SJZ0</accession>
<keyword evidence="5 8" id="KW-1133">Transmembrane helix</keyword>
<evidence type="ECO:0000256" key="3">
    <source>
        <dbReference type="ARBA" id="ARBA00022692"/>
    </source>
</evidence>
<evidence type="ECO:0000313" key="10">
    <source>
        <dbReference type="EMBL" id="MXO55496.1"/>
    </source>
</evidence>
<evidence type="ECO:0000256" key="7">
    <source>
        <dbReference type="ARBA" id="ARBA00023136"/>
    </source>
</evidence>
<dbReference type="Pfam" id="PF18967">
    <property type="entry name" value="PycTM"/>
    <property type="match status" value="1"/>
</dbReference>
<protein>
    <recommendedName>
        <fullName evidence="9">Pycsar effector protein domain-containing protein</fullName>
    </recommendedName>
</protein>
<dbReference type="OrthoDB" id="338959at2"/>
<dbReference type="AlphaFoldDB" id="A0A6I4SJZ0"/>
<dbReference type="EMBL" id="WTYS01000001">
    <property type="protein sequence ID" value="MXO55496.1"/>
    <property type="molecule type" value="Genomic_DNA"/>
</dbReference>
<dbReference type="GO" id="GO:0000166">
    <property type="term" value="F:nucleotide binding"/>
    <property type="evidence" value="ECO:0007669"/>
    <property type="project" value="UniProtKB-KW"/>
</dbReference>
<feature type="transmembrane region" description="Helical" evidence="8">
    <location>
        <begin position="77"/>
        <end position="98"/>
    </location>
</feature>
<comment type="caution">
    <text evidence="10">The sequence shown here is derived from an EMBL/GenBank/DDBJ whole genome shotgun (WGS) entry which is preliminary data.</text>
</comment>
<reference evidence="10 11" key="1">
    <citation type="submission" date="2019-12" db="EMBL/GenBank/DDBJ databases">
        <title>Genomic-based taxomic classification of the family Erythrobacteraceae.</title>
        <authorList>
            <person name="Xu L."/>
        </authorList>
    </citation>
    <scope>NUCLEOTIDE SEQUENCE [LARGE SCALE GENOMIC DNA]</scope>
    <source>
        <strain evidence="10 11">JCM 17802</strain>
    </source>
</reference>
<feature type="transmembrane region" description="Helical" evidence="8">
    <location>
        <begin position="52"/>
        <end position="71"/>
    </location>
</feature>
<dbReference type="Proteomes" id="UP000468943">
    <property type="component" value="Unassembled WGS sequence"/>
</dbReference>
<evidence type="ECO:0000256" key="5">
    <source>
        <dbReference type="ARBA" id="ARBA00022989"/>
    </source>
</evidence>
<comment type="subcellular location">
    <subcellularLocation>
        <location evidence="1">Cell membrane</location>
    </subcellularLocation>
</comment>
<evidence type="ECO:0000256" key="2">
    <source>
        <dbReference type="ARBA" id="ARBA00022475"/>
    </source>
</evidence>
<keyword evidence="3 8" id="KW-0812">Transmembrane</keyword>
<evidence type="ECO:0000256" key="1">
    <source>
        <dbReference type="ARBA" id="ARBA00004236"/>
    </source>
</evidence>
<dbReference type="RefSeq" id="WP_160596813.1">
    <property type="nucleotide sequence ID" value="NZ_WTYS01000001.1"/>
</dbReference>
<keyword evidence="4" id="KW-0547">Nucleotide-binding</keyword>
<keyword evidence="6" id="KW-0051">Antiviral defense</keyword>
<dbReference type="GO" id="GO:0051607">
    <property type="term" value="P:defense response to virus"/>
    <property type="evidence" value="ECO:0007669"/>
    <property type="project" value="UniProtKB-KW"/>
</dbReference>
<dbReference type="GO" id="GO:0005886">
    <property type="term" value="C:plasma membrane"/>
    <property type="evidence" value="ECO:0007669"/>
    <property type="project" value="UniProtKB-SubCell"/>
</dbReference>
<keyword evidence="11" id="KW-1185">Reference proteome</keyword>
<keyword evidence="2" id="KW-1003">Cell membrane</keyword>
<gene>
    <name evidence="10" type="ORF">GRI36_01240</name>
</gene>
<evidence type="ECO:0000256" key="6">
    <source>
        <dbReference type="ARBA" id="ARBA00023118"/>
    </source>
</evidence>
<evidence type="ECO:0000259" key="9">
    <source>
        <dbReference type="Pfam" id="PF18967"/>
    </source>
</evidence>